<keyword evidence="9" id="KW-1185">Reference proteome</keyword>
<dbReference type="InterPro" id="IPR045314">
    <property type="entry name" value="bZIP_plant_GBF1"/>
</dbReference>
<evidence type="ECO:0000256" key="1">
    <source>
        <dbReference type="ARBA" id="ARBA00004123"/>
    </source>
</evidence>
<evidence type="ECO:0000256" key="7">
    <source>
        <dbReference type="SAM" id="MobiDB-lite"/>
    </source>
</evidence>
<gene>
    <name evidence="10" type="primary">LOC103711306</name>
</gene>
<dbReference type="OrthoDB" id="1642657at2759"/>
<keyword evidence="6" id="KW-0539">Nucleus</keyword>
<evidence type="ECO:0000256" key="6">
    <source>
        <dbReference type="ARBA" id="ARBA00023242"/>
    </source>
</evidence>
<feature type="region of interest" description="Disordered" evidence="7">
    <location>
        <begin position="125"/>
        <end position="169"/>
    </location>
</feature>
<dbReference type="PANTHER" id="PTHR45967">
    <property type="entry name" value="G-BOX-BINDING FACTOR 3-RELATED"/>
    <property type="match status" value="1"/>
</dbReference>
<dbReference type="InterPro" id="IPR046347">
    <property type="entry name" value="bZIP_sf"/>
</dbReference>
<evidence type="ECO:0000259" key="8">
    <source>
        <dbReference type="PROSITE" id="PS50217"/>
    </source>
</evidence>
<proteinExistence type="inferred from homology"/>
<dbReference type="Gene3D" id="1.20.5.170">
    <property type="match status" value="1"/>
</dbReference>
<dbReference type="SMART" id="SM00338">
    <property type="entry name" value="BRLZ"/>
    <property type="match status" value="1"/>
</dbReference>
<dbReference type="GO" id="GO:0005634">
    <property type="term" value="C:nucleus"/>
    <property type="evidence" value="ECO:0007669"/>
    <property type="project" value="UniProtKB-SubCell"/>
</dbReference>
<keyword evidence="3" id="KW-0805">Transcription regulation</keyword>
<dbReference type="SUPFAM" id="SSF57959">
    <property type="entry name" value="Leucine zipper domain"/>
    <property type="match status" value="1"/>
</dbReference>
<comment type="similarity">
    <text evidence="2">Belongs to the bZIP family.</text>
</comment>
<dbReference type="InterPro" id="IPR044827">
    <property type="entry name" value="GBF-like"/>
</dbReference>
<dbReference type="KEGG" id="pda:103711306"/>
<dbReference type="SUPFAM" id="SSF101447">
    <property type="entry name" value="Formin homology 2 domain (FH2 domain)"/>
    <property type="match status" value="1"/>
</dbReference>
<dbReference type="CDD" id="cd14702">
    <property type="entry name" value="bZIP_plant_GBF1"/>
    <property type="match status" value="1"/>
</dbReference>
<feature type="compositionally biased region" description="Pro residues" evidence="7">
    <location>
        <begin position="23"/>
        <end position="40"/>
    </location>
</feature>
<keyword evidence="5" id="KW-0804">Transcription</keyword>
<keyword evidence="4" id="KW-0238">DNA-binding</keyword>
<dbReference type="Proteomes" id="UP000228380">
    <property type="component" value="Unplaced"/>
</dbReference>
<evidence type="ECO:0000313" key="10">
    <source>
        <dbReference type="RefSeq" id="XP_008795622.2"/>
    </source>
</evidence>
<accession>A0A8B7CB71</accession>
<dbReference type="AlphaFoldDB" id="A0A8B7CB71"/>
<reference evidence="10" key="1">
    <citation type="submission" date="2025-08" db="UniProtKB">
        <authorList>
            <consortium name="RefSeq"/>
        </authorList>
    </citation>
    <scope>IDENTIFICATION</scope>
    <source>
        <tissue evidence="10">Young leaves</tissue>
    </source>
</reference>
<evidence type="ECO:0000256" key="5">
    <source>
        <dbReference type="ARBA" id="ARBA00023163"/>
    </source>
</evidence>
<dbReference type="GeneID" id="103711306"/>
<organism evidence="9 10">
    <name type="scientific">Phoenix dactylifera</name>
    <name type="common">Date palm</name>
    <dbReference type="NCBI Taxonomy" id="42345"/>
    <lineage>
        <taxon>Eukaryota</taxon>
        <taxon>Viridiplantae</taxon>
        <taxon>Streptophyta</taxon>
        <taxon>Embryophyta</taxon>
        <taxon>Tracheophyta</taxon>
        <taxon>Spermatophyta</taxon>
        <taxon>Magnoliopsida</taxon>
        <taxon>Liliopsida</taxon>
        <taxon>Arecaceae</taxon>
        <taxon>Coryphoideae</taxon>
        <taxon>Phoeniceae</taxon>
        <taxon>Phoenix</taxon>
    </lineage>
</organism>
<dbReference type="RefSeq" id="XP_008795622.2">
    <property type="nucleotide sequence ID" value="XM_008797400.4"/>
</dbReference>
<dbReference type="InterPro" id="IPR012900">
    <property type="entry name" value="MFMR"/>
</dbReference>
<dbReference type="Pfam" id="PF00170">
    <property type="entry name" value="bZIP_1"/>
    <property type="match status" value="1"/>
</dbReference>
<evidence type="ECO:0000313" key="9">
    <source>
        <dbReference type="Proteomes" id="UP000228380"/>
    </source>
</evidence>
<protein>
    <submittedName>
        <fullName evidence="10">G-box-binding factor 1 isoform X1</fullName>
    </submittedName>
</protein>
<evidence type="ECO:0000256" key="4">
    <source>
        <dbReference type="ARBA" id="ARBA00023125"/>
    </source>
</evidence>
<dbReference type="PROSITE" id="PS50217">
    <property type="entry name" value="BZIP"/>
    <property type="match status" value="1"/>
</dbReference>
<dbReference type="InterPro" id="IPR004827">
    <property type="entry name" value="bZIP"/>
</dbReference>
<feature type="region of interest" description="Disordered" evidence="7">
    <location>
        <begin position="1"/>
        <end position="53"/>
    </location>
</feature>
<dbReference type="Pfam" id="PF07777">
    <property type="entry name" value="MFMR"/>
    <property type="match status" value="1"/>
</dbReference>
<sequence>MGTGEQSIASAELSKTPISTGPPADPPPPPPHPPPLPPPAHSDGSTSAQALYSGLTAAASARIPVFHPPLAVSLPYPWGSQYPMPPCGTPIAYAPMYPHGGIYAQPAMATGSVYIAAEAERRLAEKKSKEESWNGGEGMKASSESAKEDASQSVNIESEGSSSTGLQVLDDRWSAHEDYVATRKKNIGKTLWDGGSMQHTGSSQNDNTTAESFYSAAASLSPMAGRKERWHKHHWMLDERELKKQRRKQLNRESARRSRLRKQQQYQDLARRVDMLNGENCALRRELEQLDKHCKELDSENASIAEELSKIFH</sequence>
<evidence type="ECO:0000256" key="2">
    <source>
        <dbReference type="ARBA" id="ARBA00007163"/>
    </source>
</evidence>
<comment type="subcellular location">
    <subcellularLocation>
        <location evidence="1">Nucleus</location>
    </subcellularLocation>
</comment>
<feature type="domain" description="BZIP" evidence="8">
    <location>
        <begin position="241"/>
        <end position="304"/>
    </location>
</feature>
<feature type="compositionally biased region" description="Polar residues" evidence="7">
    <location>
        <begin position="154"/>
        <end position="166"/>
    </location>
</feature>
<name>A0A8B7CB71_PHODC</name>
<dbReference type="PANTHER" id="PTHR45967:SF31">
    <property type="entry name" value="DNA-BINDING PROTEIN EMBP-1"/>
    <property type="match status" value="1"/>
</dbReference>
<evidence type="ECO:0000256" key="3">
    <source>
        <dbReference type="ARBA" id="ARBA00023015"/>
    </source>
</evidence>
<dbReference type="GO" id="GO:0000976">
    <property type="term" value="F:transcription cis-regulatory region binding"/>
    <property type="evidence" value="ECO:0007669"/>
    <property type="project" value="UniProtKB-ARBA"/>
</dbReference>
<dbReference type="GO" id="GO:0003700">
    <property type="term" value="F:DNA-binding transcription factor activity"/>
    <property type="evidence" value="ECO:0007669"/>
    <property type="project" value="InterPro"/>
</dbReference>